<protein>
    <recommendedName>
        <fullName evidence="3">Concanavalin A-like lectin/glucanases superfamily protein</fullName>
    </recommendedName>
</protein>
<name>A0ABR7UV32_9FLAO</name>
<dbReference type="SUPFAM" id="SSF49899">
    <property type="entry name" value="Concanavalin A-like lectins/glucanases"/>
    <property type="match status" value="1"/>
</dbReference>
<proteinExistence type="predicted"/>
<evidence type="ECO:0000313" key="1">
    <source>
        <dbReference type="EMBL" id="MBD0726231.1"/>
    </source>
</evidence>
<organism evidence="1 2">
    <name type="scientific">Flavobacterium pokkalii</name>
    <dbReference type="NCBI Taxonomy" id="1940408"/>
    <lineage>
        <taxon>Bacteria</taxon>
        <taxon>Pseudomonadati</taxon>
        <taxon>Bacteroidota</taxon>
        <taxon>Flavobacteriia</taxon>
        <taxon>Flavobacteriales</taxon>
        <taxon>Flavobacteriaceae</taxon>
        <taxon>Flavobacterium</taxon>
    </lineage>
</organism>
<evidence type="ECO:0008006" key="3">
    <source>
        <dbReference type="Google" id="ProtNLM"/>
    </source>
</evidence>
<sequence>MNINKSIIKRNFGILLISLAFMGCQDMERPELGDYPTDVGNYTPLDGETLFAEFNNTYYLNSINGAPATKVGNSSLGDPKVGEYSFMGATDSYITYPVKGLFGTNELTVAFWYKVNAAPDRSGLVVVGNPSITGDDGRKYGFRLFREGNGSSQTIKLNAGIGTGESWNDGGVLTVDNNWVYITLTISATESKIYFNGVLQRTSSFSSPLNFTGCVDFLIGSGGPTFSYWGHKSDNSLYDEIKVFNKVLTQTEIVSLMN</sequence>
<dbReference type="Pfam" id="PF13385">
    <property type="entry name" value="Laminin_G_3"/>
    <property type="match status" value="1"/>
</dbReference>
<dbReference type="Proteomes" id="UP000661715">
    <property type="component" value="Unassembled WGS sequence"/>
</dbReference>
<reference evidence="1 2" key="1">
    <citation type="journal article" date="2020" name="Microbiol. Res.">
        <title>Flavobacterium pokkalii sp. nov., a novel plant growth promoting native rhizobacteria isolated from pokkali rice grown in coastal saline affected agricultural regions of southern India, Kerala.</title>
        <authorList>
            <person name="Menon R.R."/>
            <person name="Kumari S."/>
            <person name="Viver T."/>
            <person name="Rameshkumar N."/>
        </authorList>
    </citation>
    <scope>NUCLEOTIDE SEQUENCE [LARGE SCALE GENOMIC DNA]</scope>
    <source>
        <strain evidence="1 2">L1I52</strain>
    </source>
</reference>
<comment type="caution">
    <text evidence="1">The sequence shown here is derived from an EMBL/GenBank/DDBJ whole genome shotgun (WGS) entry which is preliminary data.</text>
</comment>
<keyword evidence="2" id="KW-1185">Reference proteome</keyword>
<dbReference type="PROSITE" id="PS51257">
    <property type="entry name" value="PROKAR_LIPOPROTEIN"/>
    <property type="match status" value="1"/>
</dbReference>
<evidence type="ECO:0000313" key="2">
    <source>
        <dbReference type="Proteomes" id="UP000661715"/>
    </source>
</evidence>
<dbReference type="InterPro" id="IPR013320">
    <property type="entry name" value="ConA-like_dom_sf"/>
</dbReference>
<dbReference type="EMBL" id="NASZ01000024">
    <property type="protein sequence ID" value="MBD0726231.1"/>
    <property type="molecule type" value="Genomic_DNA"/>
</dbReference>
<dbReference type="RefSeq" id="WP_188221314.1">
    <property type="nucleotide sequence ID" value="NZ_NASZ01000024.1"/>
</dbReference>
<gene>
    <name evidence="1" type="ORF">B6A10_13705</name>
</gene>
<accession>A0ABR7UV32</accession>
<dbReference type="Gene3D" id="2.60.120.200">
    <property type="match status" value="1"/>
</dbReference>